<gene>
    <name evidence="1" type="ORF">DY000_02056847</name>
</gene>
<protein>
    <recommendedName>
        <fullName evidence="3">F-box associated domain-containing protein</fullName>
    </recommendedName>
</protein>
<comment type="caution">
    <text evidence="1">The sequence shown here is derived from an EMBL/GenBank/DDBJ whole genome shotgun (WGS) entry which is preliminary data.</text>
</comment>
<proteinExistence type="predicted"/>
<sequence>MVLIFNHYCRFLALGINDIAKMQQQFRFRISGSRIVPSSQIALALSVCRSSCLWFEGWMFCAMGFKISTGMVKGAHPFPLSKGIGRCKAASSSITSVLYLKDEITIATAGAPDSLSDVVPWEQIKPSKNILYETCKPEKWFRNSKWYMILLVKTMASDVERFCRNTPCNKLSFWKLILYELMFLQPSVSLSQVLLYYPLDGRLTISLVGKLTVNYTEEGVVHFALFQRRPRLIKDLHMGYTTGFSFIMDLLFIGP</sequence>
<accession>A0ABQ7A5N5</accession>
<name>A0ABQ7A5N5_BRACR</name>
<organism evidence="1 2">
    <name type="scientific">Brassica cretica</name>
    <name type="common">Mustard</name>
    <dbReference type="NCBI Taxonomy" id="69181"/>
    <lineage>
        <taxon>Eukaryota</taxon>
        <taxon>Viridiplantae</taxon>
        <taxon>Streptophyta</taxon>
        <taxon>Embryophyta</taxon>
        <taxon>Tracheophyta</taxon>
        <taxon>Spermatophyta</taxon>
        <taxon>Magnoliopsida</taxon>
        <taxon>eudicotyledons</taxon>
        <taxon>Gunneridae</taxon>
        <taxon>Pentapetalae</taxon>
        <taxon>rosids</taxon>
        <taxon>malvids</taxon>
        <taxon>Brassicales</taxon>
        <taxon>Brassicaceae</taxon>
        <taxon>Brassiceae</taxon>
        <taxon>Brassica</taxon>
    </lineage>
</organism>
<evidence type="ECO:0000313" key="1">
    <source>
        <dbReference type="EMBL" id="KAF3492989.1"/>
    </source>
</evidence>
<dbReference type="EMBL" id="QGKV02002055">
    <property type="protein sequence ID" value="KAF3492989.1"/>
    <property type="molecule type" value="Genomic_DNA"/>
</dbReference>
<evidence type="ECO:0008006" key="3">
    <source>
        <dbReference type="Google" id="ProtNLM"/>
    </source>
</evidence>
<reference evidence="1 2" key="1">
    <citation type="journal article" date="2020" name="BMC Genomics">
        <title>Intraspecific diversification of the crop wild relative Brassica cretica Lam. using demographic model selection.</title>
        <authorList>
            <person name="Kioukis A."/>
            <person name="Michalopoulou V.A."/>
            <person name="Briers L."/>
            <person name="Pirintsos S."/>
            <person name="Studholme D.J."/>
            <person name="Pavlidis P."/>
            <person name="Sarris P.F."/>
        </authorList>
    </citation>
    <scope>NUCLEOTIDE SEQUENCE [LARGE SCALE GENOMIC DNA]</scope>
    <source>
        <strain evidence="2">cv. PFS-1207/04</strain>
    </source>
</reference>
<keyword evidence="2" id="KW-1185">Reference proteome</keyword>
<dbReference type="Proteomes" id="UP000266723">
    <property type="component" value="Unassembled WGS sequence"/>
</dbReference>
<evidence type="ECO:0000313" key="2">
    <source>
        <dbReference type="Proteomes" id="UP000266723"/>
    </source>
</evidence>